<dbReference type="NCBIfam" id="NF041325">
    <property type="entry name" value="Bacteroid_MobB"/>
    <property type="match status" value="1"/>
</dbReference>
<feature type="region of interest" description="Disordered" evidence="1">
    <location>
        <begin position="344"/>
        <end position="400"/>
    </location>
</feature>
<comment type="caution">
    <text evidence="3">The sequence shown here is derived from an EMBL/GenBank/DDBJ whole genome shotgun (WGS) entry which is preliminary data.</text>
</comment>
<dbReference type="Pfam" id="PF03432">
    <property type="entry name" value="Relaxase"/>
    <property type="match status" value="1"/>
</dbReference>
<proteinExistence type="predicted"/>
<evidence type="ECO:0000256" key="1">
    <source>
        <dbReference type="SAM" id="MobiDB-lite"/>
    </source>
</evidence>
<feature type="compositionally biased region" description="Basic and acidic residues" evidence="1">
    <location>
        <begin position="367"/>
        <end position="376"/>
    </location>
</feature>
<evidence type="ECO:0000313" key="3">
    <source>
        <dbReference type="EMBL" id="KAA6314778.1"/>
    </source>
</evidence>
<name>A0A5J4Q177_9ZZZZ</name>
<evidence type="ECO:0000259" key="2">
    <source>
        <dbReference type="Pfam" id="PF03432"/>
    </source>
</evidence>
<feature type="domain" description="MobA/VirD2-like nuclease" evidence="2">
    <location>
        <begin position="17"/>
        <end position="151"/>
    </location>
</feature>
<dbReference type="AlphaFoldDB" id="A0A5J4Q177"/>
<sequence>MIAKISAGNSIFSALTYNQNKVDDSEAKVIFSQKIMENREGICDMNCCLRSFEPYLLANKKTEKPVLHVSINPDPKDVLTNEQLSEIAQTYMQKMGYGDQPFIVYKHEDIERRHIHIVSLRVDENGKKIDHNFERRRSMDICRDLEQRYGLVPADKKQRQEGAPLKAVKYEDGDVKHQIANVIRPIAKDYHFQSLKEYKALLTIYNIGMEEARGEAKGKPYRGLIYSALNDKGEKVGNPFKSSLFGKTVGIEALEKGIEKSTEIIKDKGLKERSKKVIASAMRTTKTRPDFEKALEKQGVSVLFRTNDDGRIYGATFIDHEQKAVFNGSRLGKEFSANVFNDLFNGKGQEPDKQPKPDTGQTFDPFENTHHEKEEGSGIGGLFDLFSPETGSNAADNAEEQAFIRRLKRKKRQRRI</sequence>
<dbReference type="InterPro" id="IPR005094">
    <property type="entry name" value="Endonuclease_MobA/VirD2"/>
</dbReference>
<organism evidence="3">
    <name type="scientific">termite gut metagenome</name>
    <dbReference type="NCBI Taxonomy" id="433724"/>
    <lineage>
        <taxon>unclassified sequences</taxon>
        <taxon>metagenomes</taxon>
        <taxon>organismal metagenomes</taxon>
    </lineage>
</organism>
<dbReference type="EMBL" id="SNRY01005510">
    <property type="protein sequence ID" value="KAA6314778.1"/>
    <property type="molecule type" value="Genomic_DNA"/>
</dbReference>
<gene>
    <name evidence="3" type="ORF">EZS27_034658</name>
</gene>
<protein>
    <recommendedName>
        <fullName evidence="2">MobA/VirD2-like nuclease domain-containing protein</fullName>
    </recommendedName>
</protein>
<reference evidence="3" key="1">
    <citation type="submission" date="2019-03" db="EMBL/GenBank/DDBJ databases">
        <title>Single cell metagenomics reveals metabolic interactions within the superorganism composed of flagellate Streblomastix strix and complex community of Bacteroidetes bacteria on its surface.</title>
        <authorList>
            <person name="Treitli S.C."/>
            <person name="Kolisko M."/>
            <person name="Husnik F."/>
            <person name="Keeling P."/>
            <person name="Hampl V."/>
        </authorList>
    </citation>
    <scope>NUCLEOTIDE SEQUENCE</scope>
    <source>
        <strain evidence="3">STM</strain>
    </source>
</reference>
<accession>A0A5J4Q177</accession>